<feature type="compositionally biased region" description="Basic and acidic residues" evidence="1">
    <location>
        <begin position="98"/>
        <end position="127"/>
    </location>
</feature>
<sequence length="133" mass="14530">MSDISQPPKTSRDGSKADSEAATAESKALIVRPEAEELSVATTTPADTVVAETVSRDTSPPQTSPPQTTQASTPRPTFQSQTWQGWSRTGGDGVVESDWNKEEMATTEDGRIRWTRQHQGDPEESMPRRRLGC</sequence>
<evidence type="ECO:0000313" key="2">
    <source>
        <dbReference type="EMBL" id="RSH89233.1"/>
    </source>
</evidence>
<protein>
    <submittedName>
        <fullName evidence="2">Uncharacterized protein</fullName>
    </submittedName>
</protein>
<feature type="compositionally biased region" description="Polar residues" evidence="1">
    <location>
        <begin position="78"/>
        <end position="87"/>
    </location>
</feature>
<reference evidence="2 3" key="1">
    <citation type="submission" date="2018-11" db="EMBL/GenBank/DDBJ databases">
        <title>Genome sequence of Saitozyma podzolica DSM 27192.</title>
        <authorList>
            <person name="Aliyu H."/>
            <person name="Gorte O."/>
            <person name="Ochsenreither K."/>
        </authorList>
    </citation>
    <scope>NUCLEOTIDE SEQUENCE [LARGE SCALE GENOMIC DNA]</scope>
    <source>
        <strain evidence="2 3">DSM 27192</strain>
    </source>
</reference>
<proteinExistence type="predicted"/>
<evidence type="ECO:0000256" key="1">
    <source>
        <dbReference type="SAM" id="MobiDB-lite"/>
    </source>
</evidence>
<organism evidence="2 3">
    <name type="scientific">Saitozyma podzolica</name>
    <dbReference type="NCBI Taxonomy" id="1890683"/>
    <lineage>
        <taxon>Eukaryota</taxon>
        <taxon>Fungi</taxon>
        <taxon>Dikarya</taxon>
        <taxon>Basidiomycota</taxon>
        <taxon>Agaricomycotina</taxon>
        <taxon>Tremellomycetes</taxon>
        <taxon>Tremellales</taxon>
        <taxon>Trimorphomycetaceae</taxon>
        <taxon>Saitozyma</taxon>
    </lineage>
</organism>
<dbReference type="AlphaFoldDB" id="A0A427YDU5"/>
<dbReference type="EMBL" id="RSCD01000014">
    <property type="protein sequence ID" value="RSH89233.1"/>
    <property type="molecule type" value="Genomic_DNA"/>
</dbReference>
<accession>A0A427YDU5</accession>
<feature type="region of interest" description="Disordered" evidence="1">
    <location>
        <begin position="1"/>
        <end position="133"/>
    </location>
</feature>
<comment type="caution">
    <text evidence="2">The sequence shown here is derived from an EMBL/GenBank/DDBJ whole genome shotgun (WGS) entry which is preliminary data.</text>
</comment>
<gene>
    <name evidence="2" type="ORF">EHS25_002345</name>
</gene>
<feature type="compositionally biased region" description="Basic and acidic residues" evidence="1">
    <location>
        <begin position="10"/>
        <end position="19"/>
    </location>
</feature>
<dbReference type="Proteomes" id="UP000279259">
    <property type="component" value="Unassembled WGS sequence"/>
</dbReference>
<name>A0A427YDU5_9TREE</name>
<evidence type="ECO:0000313" key="3">
    <source>
        <dbReference type="Proteomes" id="UP000279259"/>
    </source>
</evidence>
<keyword evidence="3" id="KW-1185">Reference proteome</keyword>
<feature type="compositionally biased region" description="Low complexity" evidence="1">
    <location>
        <begin position="40"/>
        <end position="77"/>
    </location>
</feature>
<dbReference type="OrthoDB" id="10545168at2759"/>